<evidence type="ECO:0000313" key="7">
    <source>
        <dbReference type="EMBL" id="SFC03684.1"/>
    </source>
</evidence>
<keyword evidence="2" id="KW-1003">Cell membrane</keyword>
<sequence>MTAPLSVVIPTLNAEAALRGSLPGVFEGVAAGLVRDLVISDGGSGDETVALAEAVGAHVVRGDAGRGGQLRRGCAAARGAWLLVLHADTHLPAGWVDVVEAAMVEPDCAGAFRLSFRARGVAPRIVAGWANLRSRALRLPYGDQGLLLSRALYERSGGYLDIPLMEDVALARALGRRVRLLPATVSTSADRYAAQGWVGQGARNLWRLARYMTGVPPERLARGYSAAEASSRSLN</sequence>
<organism evidence="7 8">
    <name type="scientific">Tropicimonas isoalkanivorans</name>
    <dbReference type="NCBI Taxonomy" id="441112"/>
    <lineage>
        <taxon>Bacteria</taxon>
        <taxon>Pseudomonadati</taxon>
        <taxon>Pseudomonadota</taxon>
        <taxon>Alphaproteobacteria</taxon>
        <taxon>Rhodobacterales</taxon>
        <taxon>Roseobacteraceae</taxon>
        <taxon>Tropicimonas</taxon>
    </lineage>
</organism>
<keyword evidence="5" id="KW-0472">Membrane</keyword>
<dbReference type="Gene3D" id="3.90.550.10">
    <property type="entry name" value="Spore Coat Polysaccharide Biosynthesis Protein SpsA, Chain A"/>
    <property type="match status" value="1"/>
</dbReference>
<dbReference type="GO" id="GO:0005886">
    <property type="term" value="C:plasma membrane"/>
    <property type="evidence" value="ECO:0007669"/>
    <property type="project" value="UniProtKB-SubCell"/>
</dbReference>
<proteinExistence type="predicted"/>
<dbReference type="AlphaFoldDB" id="A0A1I1FWI0"/>
<evidence type="ECO:0000259" key="6">
    <source>
        <dbReference type="Pfam" id="PF00535"/>
    </source>
</evidence>
<evidence type="ECO:0000256" key="5">
    <source>
        <dbReference type="ARBA" id="ARBA00023136"/>
    </source>
</evidence>
<dbReference type="CDD" id="cd02522">
    <property type="entry name" value="GT_2_like_a"/>
    <property type="match status" value="1"/>
</dbReference>
<dbReference type="RefSeq" id="WP_093359677.1">
    <property type="nucleotide sequence ID" value="NZ_FOLG01000002.1"/>
</dbReference>
<dbReference type="Pfam" id="PF00535">
    <property type="entry name" value="Glycos_transf_2"/>
    <property type="match status" value="1"/>
</dbReference>
<evidence type="ECO:0000256" key="2">
    <source>
        <dbReference type="ARBA" id="ARBA00022475"/>
    </source>
</evidence>
<evidence type="ECO:0000256" key="4">
    <source>
        <dbReference type="ARBA" id="ARBA00022679"/>
    </source>
</evidence>
<accession>A0A1I1FWI0</accession>
<comment type="subcellular location">
    <subcellularLocation>
        <location evidence="1">Cell membrane</location>
    </subcellularLocation>
</comment>
<dbReference type="GO" id="GO:0016757">
    <property type="term" value="F:glycosyltransferase activity"/>
    <property type="evidence" value="ECO:0007669"/>
    <property type="project" value="UniProtKB-KW"/>
</dbReference>
<dbReference type="Proteomes" id="UP000198728">
    <property type="component" value="Unassembled WGS sequence"/>
</dbReference>
<dbReference type="EMBL" id="FOLG01000002">
    <property type="protein sequence ID" value="SFC03684.1"/>
    <property type="molecule type" value="Genomic_DNA"/>
</dbReference>
<evidence type="ECO:0000256" key="1">
    <source>
        <dbReference type="ARBA" id="ARBA00004236"/>
    </source>
</evidence>
<reference evidence="7 8" key="1">
    <citation type="submission" date="2016-10" db="EMBL/GenBank/DDBJ databases">
        <authorList>
            <person name="de Groot N.N."/>
        </authorList>
    </citation>
    <scope>NUCLEOTIDE SEQUENCE [LARGE SCALE GENOMIC DNA]</scope>
    <source>
        <strain evidence="7 8">DSM 19548</strain>
    </source>
</reference>
<evidence type="ECO:0000313" key="8">
    <source>
        <dbReference type="Proteomes" id="UP000198728"/>
    </source>
</evidence>
<dbReference type="OrthoDB" id="5291101at2"/>
<keyword evidence="3" id="KW-0328">Glycosyltransferase</keyword>
<protein>
    <recommendedName>
        <fullName evidence="6">Glycosyltransferase 2-like domain-containing protein</fullName>
    </recommendedName>
</protein>
<evidence type="ECO:0000256" key="3">
    <source>
        <dbReference type="ARBA" id="ARBA00022676"/>
    </source>
</evidence>
<dbReference type="InterPro" id="IPR001173">
    <property type="entry name" value="Glyco_trans_2-like"/>
</dbReference>
<keyword evidence="8" id="KW-1185">Reference proteome</keyword>
<dbReference type="InterPro" id="IPR029044">
    <property type="entry name" value="Nucleotide-diphossugar_trans"/>
</dbReference>
<name>A0A1I1FWI0_9RHOB</name>
<dbReference type="InterPro" id="IPR026461">
    <property type="entry name" value="Trfase_2_rSAM/seldom_assoc"/>
</dbReference>
<dbReference type="PANTHER" id="PTHR43646:SF2">
    <property type="entry name" value="GLYCOSYLTRANSFERASE 2-LIKE DOMAIN-CONTAINING PROTEIN"/>
    <property type="match status" value="1"/>
</dbReference>
<gene>
    <name evidence="7" type="ORF">SAMN04488094_102314</name>
</gene>
<keyword evidence="4" id="KW-0808">Transferase</keyword>
<dbReference type="SUPFAM" id="SSF53448">
    <property type="entry name" value="Nucleotide-diphospho-sugar transferases"/>
    <property type="match status" value="1"/>
</dbReference>
<feature type="domain" description="Glycosyltransferase 2-like" evidence="6">
    <location>
        <begin position="6"/>
        <end position="110"/>
    </location>
</feature>
<dbReference type="PANTHER" id="PTHR43646">
    <property type="entry name" value="GLYCOSYLTRANSFERASE"/>
    <property type="match status" value="1"/>
</dbReference>
<dbReference type="NCBIfam" id="TIGR04283">
    <property type="entry name" value="glyco_like_mftF"/>
    <property type="match status" value="1"/>
</dbReference>
<dbReference type="STRING" id="441112.SAMN04488094_102314"/>